<organism evidence="2 3">
    <name type="scientific">Mycena albidolilacea</name>
    <dbReference type="NCBI Taxonomy" id="1033008"/>
    <lineage>
        <taxon>Eukaryota</taxon>
        <taxon>Fungi</taxon>
        <taxon>Dikarya</taxon>
        <taxon>Basidiomycota</taxon>
        <taxon>Agaricomycotina</taxon>
        <taxon>Agaricomycetes</taxon>
        <taxon>Agaricomycetidae</taxon>
        <taxon>Agaricales</taxon>
        <taxon>Marasmiineae</taxon>
        <taxon>Mycenaceae</taxon>
        <taxon>Mycena</taxon>
    </lineage>
</organism>
<evidence type="ECO:0000259" key="1">
    <source>
        <dbReference type="Pfam" id="PF24764"/>
    </source>
</evidence>
<dbReference type="EMBL" id="JARIHO010000144">
    <property type="protein sequence ID" value="KAJ7301062.1"/>
    <property type="molecule type" value="Genomic_DNA"/>
</dbReference>
<comment type="caution">
    <text evidence="2">The sequence shown here is derived from an EMBL/GenBank/DDBJ whole genome shotgun (WGS) entry which is preliminary data.</text>
</comment>
<gene>
    <name evidence="2" type="ORF">DFH08DRAFT_724669</name>
</gene>
<dbReference type="Proteomes" id="UP001218218">
    <property type="component" value="Unassembled WGS sequence"/>
</dbReference>
<evidence type="ECO:0000313" key="2">
    <source>
        <dbReference type="EMBL" id="KAJ7301062.1"/>
    </source>
</evidence>
<reference evidence="2" key="1">
    <citation type="submission" date="2023-03" db="EMBL/GenBank/DDBJ databases">
        <title>Massive genome expansion in bonnet fungi (Mycena s.s.) driven by repeated elements and novel gene families across ecological guilds.</title>
        <authorList>
            <consortium name="Lawrence Berkeley National Laboratory"/>
            <person name="Harder C.B."/>
            <person name="Miyauchi S."/>
            <person name="Viragh M."/>
            <person name="Kuo A."/>
            <person name="Thoen E."/>
            <person name="Andreopoulos B."/>
            <person name="Lu D."/>
            <person name="Skrede I."/>
            <person name="Drula E."/>
            <person name="Henrissat B."/>
            <person name="Morin E."/>
            <person name="Kohler A."/>
            <person name="Barry K."/>
            <person name="LaButti K."/>
            <person name="Morin E."/>
            <person name="Salamov A."/>
            <person name="Lipzen A."/>
            <person name="Mereny Z."/>
            <person name="Hegedus B."/>
            <person name="Baldrian P."/>
            <person name="Stursova M."/>
            <person name="Weitz H."/>
            <person name="Taylor A."/>
            <person name="Grigoriev I.V."/>
            <person name="Nagy L.G."/>
            <person name="Martin F."/>
            <person name="Kauserud H."/>
        </authorList>
    </citation>
    <scope>NUCLEOTIDE SEQUENCE</scope>
    <source>
        <strain evidence="2">CBHHK002</strain>
    </source>
</reference>
<proteinExistence type="predicted"/>
<keyword evidence="3" id="KW-1185">Reference proteome</keyword>
<sequence>GSGRGSYIWGSSVHNIRIERLWVDFTRGTGKKWAGFFSSLEESHGLCVDRPAHLWLLHHLFHNALNADAQQWADAWNSHKVTIPGEKKSSPREMFTFGLLEQGPRGITQEDEANNVAQFGIDWEAHRNPAILAHHADNNPQDWHADHPFATFSTPENMSEVVVDVVDIPNCPFTAADCAALDNELAQIVDLTSRDMAVRKLVWKEALSLCIRMNV</sequence>
<accession>A0AAD7E6X1</accession>
<dbReference type="PANTHER" id="PTHR46791:SF5">
    <property type="entry name" value="CLR5 DOMAIN-CONTAINING PROTEIN-RELATED"/>
    <property type="match status" value="1"/>
</dbReference>
<evidence type="ECO:0000313" key="3">
    <source>
        <dbReference type="Proteomes" id="UP001218218"/>
    </source>
</evidence>
<name>A0AAD7E6X1_9AGAR</name>
<feature type="domain" description="Integrase core" evidence="1">
    <location>
        <begin position="1"/>
        <end position="102"/>
    </location>
</feature>
<feature type="non-terminal residue" evidence="2">
    <location>
        <position position="215"/>
    </location>
</feature>
<dbReference type="PANTHER" id="PTHR46791">
    <property type="entry name" value="EXPRESSED PROTEIN"/>
    <property type="match status" value="1"/>
</dbReference>
<protein>
    <recommendedName>
        <fullName evidence="1">Integrase core domain-containing protein</fullName>
    </recommendedName>
</protein>
<dbReference type="AlphaFoldDB" id="A0AAD7E6X1"/>
<dbReference type="InterPro" id="IPR058913">
    <property type="entry name" value="Integrase_dom_put"/>
</dbReference>
<dbReference type="Pfam" id="PF24764">
    <property type="entry name" value="rva_4"/>
    <property type="match status" value="1"/>
</dbReference>